<feature type="transmembrane region" description="Helical" evidence="6">
    <location>
        <begin position="142"/>
        <end position="165"/>
    </location>
</feature>
<feature type="transmembrane region" description="Helical" evidence="6">
    <location>
        <begin position="286"/>
        <end position="304"/>
    </location>
</feature>
<evidence type="ECO:0000313" key="8">
    <source>
        <dbReference type="EMBL" id="USD23440.1"/>
    </source>
</evidence>
<comment type="subcellular location">
    <subcellularLocation>
        <location evidence="1">Cell membrane</location>
        <topology evidence="1">Multi-pass membrane protein</topology>
    </subcellularLocation>
</comment>
<dbReference type="InterPro" id="IPR050638">
    <property type="entry name" value="AA-Vitamin_Transporters"/>
</dbReference>
<evidence type="ECO:0000256" key="2">
    <source>
        <dbReference type="ARBA" id="ARBA00022475"/>
    </source>
</evidence>
<feature type="transmembrane region" description="Helical" evidence="6">
    <location>
        <begin position="54"/>
        <end position="71"/>
    </location>
</feature>
<dbReference type="PROSITE" id="PS51257">
    <property type="entry name" value="PROKAR_LIPOPROTEIN"/>
    <property type="match status" value="1"/>
</dbReference>
<keyword evidence="3 6" id="KW-0812">Transmembrane</keyword>
<reference evidence="8" key="1">
    <citation type="submission" date="2022-02" db="EMBL/GenBank/DDBJ databases">
        <title>Coral-associated bacteria.</title>
        <authorList>
            <person name="Tang K."/>
            <person name="Wang X."/>
        </authorList>
    </citation>
    <scope>NUCLEOTIDE SEQUENCE</scope>
    <source>
        <strain evidence="8">SCSIO 43006</strain>
    </source>
</reference>
<dbReference type="InterPro" id="IPR037185">
    <property type="entry name" value="EmrE-like"/>
</dbReference>
<dbReference type="Proteomes" id="UP001055658">
    <property type="component" value="Chromosome"/>
</dbReference>
<dbReference type="PANTHER" id="PTHR32322">
    <property type="entry name" value="INNER MEMBRANE TRANSPORTER"/>
    <property type="match status" value="1"/>
</dbReference>
<dbReference type="Pfam" id="PF00892">
    <property type="entry name" value="EamA"/>
    <property type="match status" value="2"/>
</dbReference>
<evidence type="ECO:0000256" key="5">
    <source>
        <dbReference type="ARBA" id="ARBA00023136"/>
    </source>
</evidence>
<dbReference type="PANTHER" id="PTHR32322:SF18">
    <property type="entry name" value="S-ADENOSYLMETHIONINE_S-ADENOSYLHOMOCYSTEINE TRANSPORTER"/>
    <property type="match status" value="1"/>
</dbReference>
<keyword evidence="5 6" id="KW-0472">Membrane</keyword>
<gene>
    <name evidence="8" type="ORF">MJO52_09950</name>
</gene>
<evidence type="ECO:0000256" key="4">
    <source>
        <dbReference type="ARBA" id="ARBA00022989"/>
    </source>
</evidence>
<feature type="transmembrane region" description="Helical" evidence="6">
    <location>
        <begin position="200"/>
        <end position="220"/>
    </location>
</feature>
<dbReference type="RefSeq" id="WP_252085785.1">
    <property type="nucleotide sequence ID" value="NZ_CP092418.1"/>
</dbReference>
<protein>
    <submittedName>
        <fullName evidence="8">DMT family transporter</fullName>
    </submittedName>
</protein>
<feature type="transmembrane region" description="Helical" evidence="6">
    <location>
        <begin position="83"/>
        <end position="104"/>
    </location>
</feature>
<feature type="transmembrane region" description="Helical" evidence="6">
    <location>
        <begin position="21"/>
        <end position="42"/>
    </location>
</feature>
<feature type="transmembrane region" description="Helical" evidence="6">
    <location>
        <begin position="110"/>
        <end position="130"/>
    </location>
</feature>
<dbReference type="SUPFAM" id="SSF103481">
    <property type="entry name" value="Multidrug resistance efflux transporter EmrE"/>
    <property type="match status" value="2"/>
</dbReference>
<dbReference type="InterPro" id="IPR000620">
    <property type="entry name" value="EamA_dom"/>
</dbReference>
<evidence type="ECO:0000313" key="9">
    <source>
        <dbReference type="Proteomes" id="UP001055658"/>
    </source>
</evidence>
<evidence type="ECO:0000256" key="1">
    <source>
        <dbReference type="ARBA" id="ARBA00004651"/>
    </source>
</evidence>
<feature type="domain" description="EamA" evidence="7">
    <location>
        <begin position="169"/>
        <end position="304"/>
    </location>
</feature>
<organism evidence="8 9">
    <name type="scientific">Microbulbifer variabilis</name>
    <dbReference type="NCBI Taxonomy" id="266805"/>
    <lineage>
        <taxon>Bacteria</taxon>
        <taxon>Pseudomonadati</taxon>
        <taxon>Pseudomonadota</taxon>
        <taxon>Gammaproteobacteria</taxon>
        <taxon>Cellvibrionales</taxon>
        <taxon>Microbulbiferaceae</taxon>
        <taxon>Microbulbifer</taxon>
    </lineage>
</organism>
<accession>A0ABY4VGJ5</accession>
<name>A0ABY4VGJ5_9GAMM</name>
<feature type="transmembrane region" description="Helical" evidence="6">
    <location>
        <begin position="232"/>
        <end position="251"/>
    </location>
</feature>
<keyword evidence="9" id="KW-1185">Reference proteome</keyword>
<evidence type="ECO:0000259" key="7">
    <source>
        <dbReference type="Pfam" id="PF00892"/>
    </source>
</evidence>
<feature type="domain" description="EamA" evidence="7">
    <location>
        <begin position="24"/>
        <end position="154"/>
    </location>
</feature>
<evidence type="ECO:0000256" key="3">
    <source>
        <dbReference type="ARBA" id="ARBA00022692"/>
    </source>
</evidence>
<evidence type="ECO:0000256" key="6">
    <source>
        <dbReference type="SAM" id="Phobius"/>
    </source>
</evidence>
<proteinExistence type="predicted"/>
<feature type="transmembrane region" description="Helical" evidence="6">
    <location>
        <begin position="263"/>
        <end position="280"/>
    </location>
</feature>
<dbReference type="EMBL" id="CP092418">
    <property type="protein sequence ID" value="USD23440.1"/>
    <property type="molecule type" value="Genomic_DNA"/>
</dbReference>
<sequence>MRELSRGINPTATASSGTSLWWVHGLMIACTLLVAGSFPVGALIADSLPADCLMMIRFLIATGLFAPFIFLKHGFQLPHLKKLLGYALLSIPLVIFFWCMFEALKYTTAVNTGALFTTVPAMTAVFALIINGERSSARKVIGLTLGTLGAAWIVFEGSITTAITLDLNRGDWIFTLGAISLSLYNPLIKRVHSGEPTEVMTFWVILFGALWLLLLSFPSLSQIEWRNIPVETYGGLFYLALFTTLISFFLLQFSTIRIGATKVAAYSFLNPVFVLALATALEMTKFSINFIPGIILVFAAMLFIQAEKPKKKYP</sequence>
<keyword evidence="2" id="KW-1003">Cell membrane</keyword>
<keyword evidence="4 6" id="KW-1133">Transmembrane helix</keyword>